<protein>
    <submittedName>
        <fullName evidence="5">4-hydroxyacetophenone monooxygenase</fullName>
    </submittedName>
</protein>
<evidence type="ECO:0000256" key="2">
    <source>
        <dbReference type="ARBA" id="ARBA00022630"/>
    </source>
</evidence>
<comment type="similarity">
    <text evidence="1">Belongs to the FAD-binding monooxygenase family.</text>
</comment>
<dbReference type="GO" id="GO:0004497">
    <property type="term" value="F:monooxygenase activity"/>
    <property type="evidence" value="ECO:0007669"/>
    <property type="project" value="UniProtKB-KW"/>
</dbReference>
<dbReference type="Gene3D" id="3.50.50.60">
    <property type="entry name" value="FAD/NAD(P)-binding domain"/>
    <property type="match status" value="3"/>
</dbReference>
<dbReference type="PANTHER" id="PTHR42877">
    <property type="entry name" value="L-ORNITHINE N(5)-MONOOXYGENASE-RELATED"/>
    <property type="match status" value="1"/>
</dbReference>
<dbReference type="SUPFAM" id="SSF51905">
    <property type="entry name" value="FAD/NAD(P)-binding domain"/>
    <property type="match status" value="1"/>
</dbReference>
<dbReference type="InterPro" id="IPR036188">
    <property type="entry name" value="FAD/NAD-bd_sf"/>
</dbReference>
<dbReference type="PRINTS" id="PR00469">
    <property type="entry name" value="PNDRDTASEII"/>
</dbReference>
<keyword evidence="5" id="KW-0503">Monooxygenase</keyword>
<evidence type="ECO:0000256" key="1">
    <source>
        <dbReference type="ARBA" id="ARBA00010139"/>
    </source>
</evidence>
<dbReference type="InterPro" id="IPR051209">
    <property type="entry name" value="FAD-bind_Monooxygenase_sf"/>
</dbReference>
<comment type="caution">
    <text evidence="5">The sequence shown here is derived from an EMBL/GenBank/DDBJ whole genome shotgun (WGS) entry which is preliminary data.</text>
</comment>
<keyword evidence="6" id="KW-1185">Reference proteome</keyword>
<evidence type="ECO:0000256" key="3">
    <source>
        <dbReference type="ARBA" id="ARBA00022827"/>
    </source>
</evidence>
<dbReference type="InterPro" id="IPR020946">
    <property type="entry name" value="Flavin_mOase-like"/>
</dbReference>
<proteinExistence type="inferred from homology"/>
<keyword evidence="2" id="KW-0285">Flavoprotein</keyword>
<evidence type="ECO:0000256" key="4">
    <source>
        <dbReference type="ARBA" id="ARBA00023002"/>
    </source>
</evidence>
<keyword evidence="4" id="KW-0560">Oxidoreductase</keyword>
<accession>A0ABQ5R2C7</accession>
<evidence type="ECO:0000313" key="6">
    <source>
        <dbReference type="Proteomes" id="UP001144280"/>
    </source>
</evidence>
<sequence>MATATHVRIAILGAGFGGIGAAIRLRQQGYDDFVILDRGDDVGGTWRDNTYPGCACDVPSHMYSFSFLPNPRWSRSFSPQPEIWEYLRRCVAEHDLSRHLRLRHEVHSATWDGAWIIETSGGTYRADALIVATGPLTEPALPKLPGLPTFAGEVFHSARWNHEYDLRGRRVAVVGTGASAIQFVPEIAPDVERMHVFQRTPPWVMSRVDRPISRLEQRLFRAVPPAQRLARTAIYWARELQGTGFLYPVVMRFGQGMARRHLRQSIADPALRAKLTPAYTMGCKRVLLSNTYYPTLTRDNVELVTDTITEVRPDAVVTADGTARPVDTIIFGTGFHVTDAPVAQLVRGRDSRTLAEAWGGSMRAYLGTTVTGFPNLFILLGPNTGLGHNSVVFMIEAQLNHILKALRHLDRHGIPAIEPTPRAQQAFVSTVDRKMTGTVWLRGGCRSWYLDTTGRNSTIWPGYSWTFRMRTRRFDPAHYQAVTS</sequence>
<keyword evidence="3" id="KW-0274">FAD</keyword>
<dbReference type="Proteomes" id="UP001144280">
    <property type="component" value="Unassembled WGS sequence"/>
</dbReference>
<organism evidence="5 6">
    <name type="scientific">Phytohabitans aurantiacus</name>
    <dbReference type="NCBI Taxonomy" id="3016789"/>
    <lineage>
        <taxon>Bacteria</taxon>
        <taxon>Bacillati</taxon>
        <taxon>Actinomycetota</taxon>
        <taxon>Actinomycetes</taxon>
        <taxon>Micromonosporales</taxon>
        <taxon>Micromonosporaceae</taxon>
    </lineage>
</organism>
<dbReference type="PANTHER" id="PTHR42877:SF4">
    <property type="entry name" value="FAD_NAD(P)-BINDING DOMAIN-CONTAINING PROTEIN-RELATED"/>
    <property type="match status" value="1"/>
</dbReference>
<evidence type="ECO:0000313" key="5">
    <source>
        <dbReference type="EMBL" id="GLI00027.1"/>
    </source>
</evidence>
<dbReference type="RefSeq" id="WP_281900099.1">
    <property type="nucleotide sequence ID" value="NZ_BSDI01000030.1"/>
</dbReference>
<dbReference type="EMBL" id="BSDI01000030">
    <property type="protein sequence ID" value="GLI00027.1"/>
    <property type="molecule type" value="Genomic_DNA"/>
</dbReference>
<name>A0ABQ5R2C7_9ACTN</name>
<gene>
    <name evidence="5" type="ORF">Pa4123_53030</name>
</gene>
<reference evidence="5" key="1">
    <citation type="submission" date="2022-12" db="EMBL/GenBank/DDBJ databases">
        <title>New Phytohabitans aurantiacus sp. RD004123 nov., an actinomycete isolated from soil.</title>
        <authorList>
            <person name="Triningsih D.W."/>
            <person name="Harunari E."/>
            <person name="Igarashi Y."/>
        </authorList>
    </citation>
    <scope>NUCLEOTIDE SEQUENCE</scope>
    <source>
        <strain evidence="5">RD004123</strain>
    </source>
</reference>
<dbReference type="Pfam" id="PF00743">
    <property type="entry name" value="FMO-like"/>
    <property type="match status" value="1"/>
</dbReference>